<reference evidence="1 2" key="1">
    <citation type="journal article" date="2014" name="Genome Announc.">
        <title>Complete genome sequence of Magnetospirillum gryphiswaldense MSR-1.</title>
        <authorList>
            <person name="Wang X."/>
            <person name="Wang Q."/>
            <person name="Zhang W."/>
            <person name="Wang Y."/>
            <person name="Li L."/>
            <person name="Wen T."/>
            <person name="Zhang T."/>
            <person name="Zhang Y."/>
            <person name="Xu J."/>
            <person name="Hu J."/>
            <person name="Li S."/>
            <person name="Liu L."/>
            <person name="Liu J."/>
            <person name="Jiang W."/>
            <person name="Tian J."/>
            <person name="Li Y."/>
            <person name="Schuler D."/>
            <person name="Wang L."/>
            <person name="Li J."/>
        </authorList>
    </citation>
    <scope>NUCLEOTIDE SEQUENCE [LARGE SCALE GENOMIC DNA]</scope>
    <source>
        <strain evidence="2">DSM 6361 / JCM 21280 / NBRC 15271 / MSR-1</strain>
    </source>
</reference>
<dbReference type="Proteomes" id="UP000018922">
    <property type="component" value="Chromosome I"/>
</dbReference>
<name>V6EZ66_MAGGM</name>
<accession>V6EZ66</accession>
<dbReference type="AlphaFoldDB" id="V6EZ66"/>
<dbReference type="EMBL" id="HG794546">
    <property type="protein sequence ID" value="CDK98499.1"/>
    <property type="molecule type" value="Genomic_DNA"/>
</dbReference>
<sequence length="28" mass="3393">MCKLNLALVLRLQYRLSYKVRIWDAIVN</sequence>
<keyword evidence="2" id="KW-1185">Reference proteome</keyword>
<evidence type="ECO:0000313" key="1">
    <source>
        <dbReference type="EMBL" id="CDK98499.1"/>
    </source>
</evidence>
<protein>
    <submittedName>
        <fullName evidence="1">Uncharacterized protein</fullName>
    </submittedName>
</protein>
<dbReference type="HOGENOM" id="CLU_3412656_0_0_5"/>
<organism evidence="1 2">
    <name type="scientific">Magnetospirillum gryphiswaldense (strain DSM 6361 / JCM 21280 / NBRC 15271 / MSR-1)</name>
    <dbReference type="NCBI Taxonomy" id="431944"/>
    <lineage>
        <taxon>Bacteria</taxon>
        <taxon>Pseudomonadati</taxon>
        <taxon>Pseudomonadota</taxon>
        <taxon>Alphaproteobacteria</taxon>
        <taxon>Rhodospirillales</taxon>
        <taxon>Rhodospirillaceae</taxon>
        <taxon>Magnetospirillum</taxon>
    </lineage>
</organism>
<proteinExistence type="predicted"/>
<gene>
    <name evidence="1" type="ordered locus">MGMSRv2__1284</name>
</gene>
<evidence type="ECO:0000313" key="2">
    <source>
        <dbReference type="Proteomes" id="UP000018922"/>
    </source>
</evidence>
<dbReference type="KEGG" id="mgy:MGMSRv2__1284"/>